<dbReference type="AlphaFoldDB" id="A0A146KK73"/>
<protein>
    <recommendedName>
        <fullName evidence="2">C3H1-type domain-containing protein</fullName>
    </recommendedName>
</protein>
<feature type="domain" description="C3H1-type" evidence="2">
    <location>
        <begin position="130"/>
        <end position="151"/>
    </location>
</feature>
<gene>
    <name evidence="3" type="ORF">TPC1_10809</name>
</gene>
<dbReference type="PROSITE" id="PS50103">
    <property type="entry name" value="ZF_C3H1"/>
    <property type="match status" value="2"/>
</dbReference>
<sequence>QNEFPLMFGQFNSIQPENKNINAFDPLIAPGLNNFEQPPALIPISQSCGLPSTNQLFSSLIEKSQSDLPPRNYPKTQMTIQDVDKLCKNFMRGGCDFAGCKFYHPTPVELIVFGKQIQEVYLKKYGQIDICKDFLNGCCDRQTCKYKHPDEYWLNVYTKFNIQQEVETKMIEKAKSFKLSLSSKPDAK</sequence>
<name>A0A146KK73_9EUKA</name>
<evidence type="ECO:0000259" key="2">
    <source>
        <dbReference type="PROSITE" id="PS50103"/>
    </source>
</evidence>
<feature type="non-terminal residue" evidence="3">
    <location>
        <position position="1"/>
    </location>
</feature>
<keyword evidence="1" id="KW-0479">Metal-binding</keyword>
<dbReference type="InterPro" id="IPR000571">
    <property type="entry name" value="Znf_CCCH"/>
</dbReference>
<dbReference type="EMBL" id="GDID01000601">
    <property type="protein sequence ID" value="JAP96005.1"/>
    <property type="molecule type" value="Transcribed_RNA"/>
</dbReference>
<organism evidence="3">
    <name type="scientific">Trepomonas sp. PC1</name>
    <dbReference type="NCBI Taxonomy" id="1076344"/>
    <lineage>
        <taxon>Eukaryota</taxon>
        <taxon>Metamonada</taxon>
        <taxon>Diplomonadida</taxon>
        <taxon>Hexamitidae</taxon>
        <taxon>Hexamitinae</taxon>
        <taxon>Trepomonas</taxon>
    </lineage>
</organism>
<dbReference type="Pfam" id="PF22628">
    <property type="entry name" value="zf-CCCH_10"/>
    <property type="match status" value="1"/>
</dbReference>
<reference evidence="3" key="1">
    <citation type="submission" date="2015-07" db="EMBL/GenBank/DDBJ databases">
        <title>Adaptation to a free-living lifestyle via gene acquisitions in the diplomonad Trepomonas sp. PC1.</title>
        <authorList>
            <person name="Xu F."/>
            <person name="Jerlstrom-Hultqvist J."/>
            <person name="Kolisko M."/>
            <person name="Simpson A.G.B."/>
            <person name="Roger A.J."/>
            <person name="Svard S.G."/>
            <person name="Andersson J.O."/>
        </authorList>
    </citation>
    <scope>NUCLEOTIDE SEQUENCE</scope>
    <source>
        <strain evidence="3">PC1</strain>
    </source>
</reference>
<evidence type="ECO:0000256" key="1">
    <source>
        <dbReference type="PROSITE-ProRule" id="PRU00723"/>
    </source>
</evidence>
<feature type="domain" description="C3H1-type" evidence="2">
    <location>
        <begin position="81"/>
        <end position="107"/>
    </location>
</feature>
<dbReference type="GO" id="GO:0008270">
    <property type="term" value="F:zinc ion binding"/>
    <property type="evidence" value="ECO:0007669"/>
    <property type="project" value="UniProtKB-KW"/>
</dbReference>
<dbReference type="SMART" id="SM00356">
    <property type="entry name" value="ZnF_C3H1"/>
    <property type="match status" value="2"/>
</dbReference>
<accession>A0A146KK73</accession>
<keyword evidence="1" id="KW-0862">Zinc</keyword>
<proteinExistence type="predicted"/>
<dbReference type="Gene3D" id="3.30.1370.210">
    <property type="match status" value="1"/>
</dbReference>
<keyword evidence="1" id="KW-0863">Zinc-finger</keyword>
<dbReference type="InterPro" id="IPR054429">
    <property type="entry name" value="Znf-CCCH_Muscleblind-like"/>
</dbReference>
<feature type="zinc finger region" description="C3H1-type" evidence="1">
    <location>
        <begin position="130"/>
        <end position="151"/>
    </location>
</feature>
<feature type="zinc finger region" description="C3H1-type" evidence="1">
    <location>
        <begin position="81"/>
        <end position="107"/>
    </location>
</feature>
<evidence type="ECO:0000313" key="3">
    <source>
        <dbReference type="EMBL" id="JAP96005.1"/>
    </source>
</evidence>